<keyword evidence="2" id="KW-0378">Hydrolase</keyword>
<dbReference type="InterPro" id="IPR011240">
    <property type="entry name" value="Pesterase_YunD"/>
</dbReference>
<proteinExistence type="inferred from homology"/>
<evidence type="ECO:0000313" key="6">
    <source>
        <dbReference type="Proteomes" id="UP000501747"/>
    </source>
</evidence>
<evidence type="ECO:0000256" key="2">
    <source>
        <dbReference type="RuleBase" id="RU362119"/>
    </source>
</evidence>
<evidence type="ECO:0000259" key="4">
    <source>
        <dbReference type="Pfam" id="PF02872"/>
    </source>
</evidence>
<dbReference type="CDD" id="cd00845">
    <property type="entry name" value="MPP_UshA_N_like"/>
    <property type="match status" value="1"/>
</dbReference>
<evidence type="ECO:0000256" key="1">
    <source>
        <dbReference type="ARBA" id="ARBA00022729"/>
    </source>
</evidence>
<dbReference type="GO" id="GO:0008768">
    <property type="term" value="F:UDP-sugar diphosphatase activity"/>
    <property type="evidence" value="ECO:0007669"/>
    <property type="project" value="TreeGrafter"/>
</dbReference>
<dbReference type="GO" id="GO:0030288">
    <property type="term" value="C:outer membrane-bounded periplasmic space"/>
    <property type="evidence" value="ECO:0007669"/>
    <property type="project" value="TreeGrafter"/>
</dbReference>
<dbReference type="InterPro" id="IPR006146">
    <property type="entry name" value="5'-Nucleotdase_CS"/>
</dbReference>
<dbReference type="KEGG" id="vhy:G7082_10995"/>
<sequence length="454" mass="52303">MNEIINILHTNDLHSHFENWPKIRRYLNQAHSHYQEKNEETILVDLGDFMDRFHPLTDVTDGIANTGLMNQVPYDYATIGNNEGITNSKQHLNNLYNEAHFDVILANLLDNDTKDFPKWAKPYDIKITKEKTRIAVIGLTCPINLTYEPFGWTALDPLETLSRWLPEMKAQADIIIVLSHLGLPDDKKIAEKFSEIDVIIESHTHHLFETGLMHCNVLLAAAGKFGQHIGEVELTIVEHQLIAKNAKTVKVENLPTDIKDQEEIVRYQQLGSQLLKKQLVGSLPEKLEKKTSLMAFTLEAMKEYSGLEVALLNTGTILTDLEKGNVTKKELHDCYPHPMNLIKVQLKGRDVKRLVYEIERLRDYLQNYQVVGMKFRGKYFGEICYDSLSFCQEKREVKWCDKEINDDTMYEFVTVDHLSFLPFFPTMEIAGDIQIISPDFLRKVVGKHITNKFS</sequence>
<dbReference type="InterPro" id="IPR006179">
    <property type="entry name" value="5_nucleotidase/apyrase"/>
</dbReference>
<dbReference type="InterPro" id="IPR036907">
    <property type="entry name" value="5'-Nucleotdase_C_sf"/>
</dbReference>
<keyword evidence="2" id="KW-0547">Nucleotide-binding</keyword>
<dbReference type="InterPro" id="IPR004843">
    <property type="entry name" value="Calcineurin-like_PHP"/>
</dbReference>
<dbReference type="PROSITE" id="PS00785">
    <property type="entry name" value="5_NUCLEOTIDASE_1"/>
    <property type="match status" value="1"/>
</dbReference>
<dbReference type="AlphaFoldDB" id="A0A6G8AVN2"/>
<dbReference type="InterPro" id="IPR008334">
    <property type="entry name" value="5'-Nucleotdase_C"/>
</dbReference>
<dbReference type="Pfam" id="PF00149">
    <property type="entry name" value="Metallophos"/>
    <property type="match status" value="1"/>
</dbReference>
<gene>
    <name evidence="5" type="ORF">G7082_10995</name>
</gene>
<dbReference type="InterPro" id="IPR029052">
    <property type="entry name" value="Metallo-depent_PP-like"/>
</dbReference>
<feature type="domain" description="Calcineurin-like phosphoesterase" evidence="3">
    <location>
        <begin position="6"/>
        <end position="206"/>
    </location>
</feature>
<dbReference type="PIRSF" id="PIRSF036361">
    <property type="entry name" value="YunD"/>
    <property type="match status" value="1"/>
</dbReference>
<dbReference type="Proteomes" id="UP000501747">
    <property type="component" value="Chromosome"/>
</dbReference>
<dbReference type="Pfam" id="PF02872">
    <property type="entry name" value="5_nucleotid_C"/>
    <property type="match status" value="1"/>
</dbReference>
<dbReference type="Gene3D" id="3.90.780.10">
    <property type="entry name" value="5'-Nucleotidase, C-terminal domain"/>
    <property type="match status" value="1"/>
</dbReference>
<evidence type="ECO:0000313" key="5">
    <source>
        <dbReference type="EMBL" id="QIL48995.1"/>
    </source>
</evidence>
<dbReference type="Gene3D" id="3.60.21.10">
    <property type="match status" value="1"/>
</dbReference>
<keyword evidence="1" id="KW-0732">Signal</keyword>
<dbReference type="GO" id="GO:0000166">
    <property type="term" value="F:nucleotide binding"/>
    <property type="evidence" value="ECO:0007669"/>
    <property type="project" value="UniProtKB-KW"/>
</dbReference>
<dbReference type="SUPFAM" id="SSF56300">
    <property type="entry name" value="Metallo-dependent phosphatases"/>
    <property type="match status" value="1"/>
</dbReference>
<keyword evidence="6" id="KW-1185">Reference proteome</keyword>
<dbReference type="GO" id="GO:0008253">
    <property type="term" value="F:5'-nucleotidase activity"/>
    <property type="evidence" value="ECO:0007669"/>
    <property type="project" value="TreeGrafter"/>
</dbReference>
<comment type="similarity">
    <text evidence="2">Belongs to the 5'-nucleotidase family.</text>
</comment>
<protein>
    <submittedName>
        <fullName evidence="5">Bifunctional metallophosphatase/5'-nucleotidase</fullName>
    </submittedName>
</protein>
<dbReference type="GO" id="GO:0046872">
    <property type="term" value="F:metal ion binding"/>
    <property type="evidence" value="ECO:0007669"/>
    <property type="project" value="InterPro"/>
</dbReference>
<name>A0A6G8AVN2_9ENTE</name>
<reference evidence="5 6" key="1">
    <citation type="submission" date="2020-03" db="EMBL/GenBank/DDBJ databases">
        <title>Vagococcus sp. nov., isolated from beetles.</title>
        <authorList>
            <person name="Hyun D.-W."/>
            <person name="Bae J.-W."/>
        </authorList>
    </citation>
    <scope>NUCLEOTIDE SEQUENCE [LARGE SCALE GENOMIC DNA]</scope>
    <source>
        <strain evidence="5 6">HDW17B</strain>
    </source>
</reference>
<dbReference type="GO" id="GO:0009166">
    <property type="term" value="P:nucleotide catabolic process"/>
    <property type="evidence" value="ECO:0007669"/>
    <property type="project" value="InterPro"/>
</dbReference>
<dbReference type="SUPFAM" id="SSF55816">
    <property type="entry name" value="5'-nucleotidase (syn. UDP-sugar hydrolase), C-terminal domain"/>
    <property type="match status" value="1"/>
</dbReference>
<accession>A0A6G8AVN2</accession>
<dbReference type="EMBL" id="CP049887">
    <property type="protein sequence ID" value="QIL48995.1"/>
    <property type="molecule type" value="Genomic_DNA"/>
</dbReference>
<dbReference type="PANTHER" id="PTHR11575:SF23">
    <property type="entry name" value="5-NUCLEOTIDASE FAMILY PROTEIN"/>
    <property type="match status" value="1"/>
</dbReference>
<organism evidence="5 6">
    <name type="scientific">Vagococcus hydrophili</name>
    <dbReference type="NCBI Taxonomy" id="2714947"/>
    <lineage>
        <taxon>Bacteria</taxon>
        <taxon>Bacillati</taxon>
        <taxon>Bacillota</taxon>
        <taxon>Bacilli</taxon>
        <taxon>Lactobacillales</taxon>
        <taxon>Enterococcaceae</taxon>
        <taxon>Vagococcus</taxon>
    </lineage>
</organism>
<feature type="domain" description="5'-Nucleotidase C-terminal" evidence="4">
    <location>
        <begin position="287"/>
        <end position="417"/>
    </location>
</feature>
<evidence type="ECO:0000259" key="3">
    <source>
        <dbReference type="Pfam" id="PF00149"/>
    </source>
</evidence>
<dbReference type="PANTHER" id="PTHR11575">
    <property type="entry name" value="5'-NUCLEOTIDASE-RELATED"/>
    <property type="match status" value="1"/>
</dbReference>
<dbReference type="PRINTS" id="PR01607">
    <property type="entry name" value="APYRASEFAMLY"/>
</dbReference>
<dbReference type="RefSeq" id="WP_166035124.1">
    <property type="nucleotide sequence ID" value="NZ_CP049887.1"/>
</dbReference>